<dbReference type="EMBL" id="JACNJN010000163">
    <property type="protein sequence ID" value="MBC8336461.1"/>
    <property type="molecule type" value="Genomic_DNA"/>
</dbReference>
<name>A0A8J6TFI3_9CHLR</name>
<comment type="caution">
    <text evidence="2">The sequence shown here is derived from an EMBL/GenBank/DDBJ whole genome shotgun (WGS) entry which is preliminary data.</text>
</comment>
<dbReference type="Proteomes" id="UP000614469">
    <property type="component" value="Unassembled WGS sequence"/>
</dbReference>
<gene>
    <name evidence="2" type="ORF">H8E29_14445</name>
</gene>
<proteinExistence type="predicted"/>
<keyword evidence="1" id="KW-0812">Transmembrane</keyword>
<protein>
    <submittedName>
        <fullName evidence="2">YggT family protein</fullName>
    </submittedName>
</protein>
<reference evidence="2 3" key="1">
    <citation type="submission" date="2020-08" db="EMBL/GenBank/DDBJ databases">
        <title>Bridging the membrane lipid divide: bacteria of the FCB group superphylum have the potential to synthesize archaeal ether lipids.</title>
        <authorList>
            <person name="Villanueva L."/>
            <person name="Von Meijenfeldt F.A.B."/>
            <person name="Westbye A.B."/>
            <person name="Yadav S."/>
            <person name="Hopmans E.C."/>
            <person name="Dutilh B.E."/>
            <person name="Sinninghe Damste J.S."/>
        </authorList>
    </citation>
    <scope>NUCLEOTIDE SEQUENCE [LARGE SCALE GENOMIC DNA]</scope>
    <source>
        <strain evidence="2">NIOZ-UU36</strain>
    </source>
</reference>
<feature type="transmembrane region" description="Helical" evidence="1">
    <location>
        <begin position="7"/>
        <end position="29"/>
    </location>
</feature>
<feature type="transmembrane region" description="Helical" evidence="1">
    <location>
        <begin position="66"/>
        <end position="86"/>
    </location>
</feature>
<sequence length="87" mass="9863">MIVILINLINIAAQLLVLLLIASVVLSYFMSPFHTVRQTIDRIINPMLMPIRQVVPLVGMFDLSPLILYFLIRAISWALINFLSALL</sequence>
<accession>A0A8J6TFI3</accession>
<evidence type="ECO:0000313" key="3">
    <source>
        <dbReference type="Proteomes" id="UP000614469"/>
    </source>
</evidence>
<keyword evidence="1" id="KW-0472">Membrane</keyword>
<dbReference type="Pfam" id="PF02325">
    <property type="entry name" value="CCB3_YggT"/>
    <property type="match status" value="1"/>
</dbReference>
<evidence type="ECO:0000313" key="2">
    <source>
        <dbReference type="EMBL" id="MBC8336461.1"/>
    </source>
</evidence>
<evidence type="ECO:0000256" key="1">
    <source>
        <dbReference type="SAM" id="Phobius"/>
    </source>
</evidence>
<dbReference type="AlphaFoldDB" id="A0A8J6TFI3"/>
<keyword evidence="1" id="KW-1133">Transmembrane helix</keyword>
<dbReference type="GO" id="GO:0016020">
    <property type="term" value="C:membrane"/>
    <property type="evidence" value="ECO:0007669"/>
    <property type="project" value="InterPro"/>
</dbReference>
<dbReference type="InterPro" id="IPR003425">
    <property type="entry name" value="CCB3/YggT"/>
</dbReference>
<organism evidence="2 3">
    <name type="scientific">Candidatus Desulfolinea nitratireducens</name>
    <dbReference type="NCBI Taxonomy" id="2841698"/>
    <lineage>
        <taxon>Bacteria</taxon>
        <taxon>Bacillati</taxon>
        <taxon>Chloroflexota</taxon>
        <taxon>Anaerolineae</taxon>
        <taxon>Anaerolineales</taxon>
        <taxon>Anaerolineales incertae sedis</taxon>
        <taxon>Candidatus Desulfolinea</taxon>
    </lineage>
</organism>